<evidence type="ECO:0000313" key="2">
    <source>
        <dbReference type="Proteomes" id="UP000269945"/>
    </source>
</evidence>
<accession>A0A9X9PTV1</accession>
<keyword evidence="2" id="KW-1185">Reference proteome</keyword>
<dbReference type="Proteomes" id="UP000269945">
    <property type="component" value="Unassembled WGS sequence"/>
</dbReference>
<gene>
    <name evidence="1" type="ORF">BN2614_LOCUS1</name>
</gene>
<sequence>MRTAKLIPFHPSENFTWASFSVYLY</sequence>
<proteinExistence type="predicted"/>
<dbReference type="AlphaFoldDB" id="A0A9X9PTV1"/>
<evidence type="ECO:0000313" key="1">
    <source>
        <dbReference type="EMBL" id="VCW65789.1"/>
    </source>
</evidence>
<organism evidence="1 2">
    <name type="scientific">Gulo gulo</name>
    <name type="common">Wolverine</name>
    <name type="synonym">Gluton</name>
    <dbReference type="NCBI Taxonomy" id="48420"/>
    <lineage>
        <taxon>Eukaryota</taxon>
        <taxon>Metazoa</taxon>
        <taxon>Chordata</taxon>
        <taxon>Craniata</taxon>
        <taxon>Vertebrata</taxon>
        <taxon>Euteleostomi</taxon>
        <taxon>Mammalia</taxon>
        <taxon>Eutheria</taxon>
        <taxon>Laurasiatheria</taxon>
        <taxon>Carnivora</taxon>
        <taxon>Caniformia</taxon>
        <taxon>Musteloidea</taxon>
        <taxon>Mustelidae</taxon>
        <taxon>Guloninae</taxon>
        <taxon>Gulo</taxon>
    </lineage>
</organism>
<name>A0A9X9PTV1_GULGU</name>
<protein>
    <submittedName>
        <fullName evidence="1">Uncharacterized protein</fullName>
    </submittedName>
</protein>
<dbReference type="EMBL" id="CYRY02001304">
    <property type="protein sequence ID" value="VCW65789.1"/>
    <property type="molecule type" value="Genomic_DNA"/>
</dbReference>
<reference evidence="1 2" key="1">
    <citation type="submission" date="2018-10" db="EMBL/GenBank/DDBJ databases">
        <authorList>
            <person name="Ekblom R."/>
            <person name="Jareborg N."/>
        </authorList>
    </citation>
    <scope>NUCLEOTIDE SEQUENCE [LARGE SCALE GENOMIC DNA]</scope>
    <source>
        <tissue evidence="1">Muscle</tissue>
    </source>
</reference>
<comment type="caution">
    <text evidence="1">The sequence shown here is derived from an EMBL/GenBank/DDBJ whole genome shotgun (WGS) entry which is preliminary data.</text>
</comment>